<accession>A0A0F9WQQ4</accession>
<sequence>MSTTFVANTTLFVEHCSQCGLTFAMPESLERELRQNHKIFYCPVGHGMHYSGESDLERECRHRQEIQNRLTNELSYHDQTRAQLRDTERSRNAHKGAVTRIKNRVASGVCPCCKRTFKQLAAHMKTKHPTWNKSEALA</sequence>
<dbReference type="AlphaFoldDB" id="A0A0F9WQQ4"/>
<organism evidence="1">
    <name type="scientific">marine sediment metagenome</name>
    <dbReference type="NCBI Taxonomy" id="412755"/>
    <lineage>
        <taxon>unclassified sequences</taxon>
        <taxon>metagenomes</taxon>
        <taxon>ecological metagenomes</taxon>
    </lineage>
</organism>
<gene>
    <name evidence="1" type="ORF">LCGC14_0322920</name>
</gene>
<comment type="caution">
    <text evidence="1">The sequence shown here is derived from an EMBL/GenBank/DDBJ whole genome shotgun (WGS) entry which is preliminary data.</text>
</comment>
<proteinExistence type="predicted"/>
<dbReference type="EMBL" id="LAZR01000220">
    <property type="protein sequence ID" value="KKN81073.1"/>
    <property type="molecule type" value="Genomic_DNA"/>
</dbReference>
<reference evidence="1" key="1">
    <citation type="journal article" date="2015" name="Nature">
        <title>Complex archaea that bridge the gap between prokaryotes and eukaryotes.</title>
        <authorList>
            <person name="Spang A."/>
            <person name="Saw J.H."/>
            <person name="Jorgensen S.L."/>
            <person name="Zaremba-Niedzwiedzka K."/>
            <person name="Martijn J."/>
            <person name="Lind A.E."/>
            <person name="van Eijk R."/>
            <person name="Schleper C."/>
            <person name="Guy L."/>
            <person name="Ettema T.J."/>
        </authorList>
    </citation>
    <scope>NUCLEOTIDE SEQUENCE</scope>
</reference>
<name>A0A0F9WQQ4_9ZZZZ</name>
<protein>
    <recommendedName>
        <fullName evidence="2">C2H2-type domain-containing protein</fullName>
    </recommendedName>
</protein>
<evidence type="ECO:0008006" key="2">
    <source>
        <dbReference type="Google" id="ProtNLM"/>
    </source>
</evidence>
<evidence type="ECO:0000313" key="1">
    <source>
        <dbReference type="EMBL" id="KKN81073.1"/>
    </source>
</evidence>